<protein>
    <submittedName>
        <fullName evidence="2">Uncharacterized protein</fullName>
    </submittedName>
</protein>
<accession>A0A286DIX8</accession>
<feature type="signal peptide" evidence="1">
    <location>
        <begin position="1"/>
        <end position="28"/>
    </location>
</feature>
<dbReference type="Proteomes" id="UP000219072">
    <property type="component" value="Unassembled WGS sequence"/>
</dbReference>
<feature type="chain" id="PRO_5012289945" evidence="1">
    <location>
        <begin position="29"/>
        <end position="177"/>
    </location>
</feature>
<proteinExistence type="predicted"/>
<dbReference type="RefSeq" id="WP_097228989.1">
    <property type="nucleotide sequence ID" value="NZ_OCNE01000001.1"/>
</dbReference>
<sequence>MRLRNRRAPLLTAAVAALLLGATAPAGATTGTDGGGWEPAPSAPWEMPAGERCDAPVSGVPVVDEVERLVLAAHADGTPATVLYRGPLVVRVTNDDTGATHDTDIGGTALVRYGTDGSEHWSVAGPVLVGVAEHGGNLGRGLYTVDGLFTLEIDADGYRTVTQAAGGVDDLCARVGA</sequence>
<reference evidence="2 3" key="1">
    <citation type="submission" date="2017-09" db="EMBL/GenBank/DDBJ databases">
        <authorList>
            <person name="Ehlers B."/>
            <person name="Leendertz F.H."/>
        </authorList>
    </citation>
    <scope>NUCLEOTIDE SEQUENCE [LARGE SCALE GENOMIC DNA]</scope>
    <source>
        <strain evidence="2 3">CGMCC 4.7095</strain>
    </source>
</reference>
<dbReference type="EMBL" id="OCNE01000001">
    <property type="protein sequence ID" value="SOD58569.1"/>
    <property type="molecule type" value="Genomic_DNA"/>
</dbReference>
<gene>
    <name evidence="2" type="ORF">SAMN06297387_101214</name>
</gene>
<evidence type="ECO:0000256" key="1">
    <source>
        <dbReference type="SAM" id="SignalP"/>
    </source>
</evidence>
<dbReference type="OrthoDB" id="3530191at2"/>
<dbReference type="AlphaFoldDB" id="A0A286DIX8"/>
<organism evidence="2 3">
    <name type="scientific">Streptomyces zhaozhouensis</name>
    <dbReference type="NCBI Taxonomy" id="1300267"/>
    <lineage>
        <taxon>Bacteria</taxon>
        <taxon>Bacillati</taxon>
        <taxon>Actinomycetota</taxon>
        <taxon>Actinomycetes</taxon>
        <taxon>Kitasatosporales</taxon>
        <taxon>Streptomycetaceae</taxon>
        <taxon>Streptomyces</taxon>
    </lineage>
</organism>
<keyword evidence="3" id="KW-1185">Reference proteome</keyword>
<evidence type="ECO:0000313" key="2">
    <source>
        <dbReference type="EMBL" id="SOD58569.1"/>
    </source>
</evidence>
<keyword evidence="1" id="KW-0732">Signal</keyword>
<evidence type="ECO:0000313" key="3">
    <source>
        <dbReference type="Proteomes" id="UP000219072"/>
    </source>
</evidence>
<name>A0A286DIX8_9ACTN</name>